<feature type="compositionally biased region" description="Basic and acidic residues" evidence="1">
    <location>
        <begin position="217"/>
        <end position="227"/>
    </location>
</feature>
<dbReference type="Ensembl" id="ENSCINT00000036377.1">
    <property type="protein sequence ID" value="ENSCINP00000035565.1"/>
    <property type="gene ID" value="ENSCING00000023548.1"/>
</dbReference>
<reference evidence="3" key="1">
    <citation type="journal article" date="2002" name="Science">
        <title>The draft genome of Ciona intestinalis: insights into chordate and vertebrate origins.</title>
        <authorList>
            <person name="Dehal P."/>
            <person name="Satou Y."/>
            <person name="Campbell R.K."/>
            <person name="Chapman J."/>
            <person name="Degnan B."/>
            <person name="De Tomaso A."/>
            <person name="Davidson B."/>
            <person name="Di Gregorio A."/>
            <person name="Gelpke M."/>
            <person name="Goodstein D.M."/>
            <person name="Harafuji N."/>
            <person name="Hastings K.E."/>
            <person name="Ho I."/>
            <person name="Hotta K."/>
            <person name="Huang W."/>
            <person name="Kawashima T."/>
            <person name="Lemaire P."/>
            <person name="Martinez D."/>
            <person name="Meinertzhagen I.A."/>
            <person name="Necula S."/>
            <person name="Nonaka M."/>
            <person name="Putnam N."/>
            <person name="Rash S."/>
            <person name="Saiga H."/>
            <person name="Satake M."/>
            <person name="Terry A."/>
            <person name="Yamada L."/>
            <person name="Wang H.G."/>
            <person name="Awazu S."/>
            <person name="Azumi K."/>
            <person name="Boore J."/>
            <person name="Branno M."/>
            <person name="Chin-Bow S."/>
            <person name="DeSantis R."/>
            <person name="Doyle S."/>
            <person name="Francino P."/>
            <person name="Keys D.N."/>
            <person name="Haga S."/>
            <person name="Hayashi H."/>
            <person name="Hino K."/>
            <person name="Imai K.S."/>
            <person name="Inaba K."/>
            <person name="Kano S."/>
            <person name="Kobayashi K."/>
            <person name="Kobayashi M."/>
            <person name="Lee B.I."/>
            <person name="Makabe K.W."/>
            <person name="Manohar C."/>
            <person name="Matassi G."/>
            <person name="Medina M."/>
            <person name="Mochizuki Y."/>
            <person name="Mount S."/>
            <person name="Morishita T."/>
            <person name="Miura S."/>
            <person name="Nakayama A."/>
            <person name="Nishizaka S."/>
            <person name="Nomoto H."/>
            <person name="Ohta F."/>
            <person name="Oishi K."/>
            <person name="Rigoutsos I."/>
            <person name="Sano M."/>
            <person name="Sasaki A."/>
            <person name="Sasakura Y."/>
            <person name="Shoguchi E."/>
            <person name="Shin-i T."/>
            <person name="Spagnuolo A."/>
            <person name="Stainier D."/>
            <person name="Suzuki M.M."/>
            <person name="Tassy O."/>
            <person name="Takatori N."/>
            <person name="Tokuoka M."/>
            <person name="Yagi K."/>
            <person name="Yoshizaki F."/>
            <person name="Wada S."/>
            <person name="Zhang C."/>
            <person name="Hyatt P.D."/>
            <person name="Larimer F."/>
            <person name="Detter C."/>
            <person name="Doggett N."/>
            <person name="Glavina T."/>
            <person name="Hawkins T."/>
            <person name="Richardson P."/>
            <person name="Lucas S."/>
            <person name="Kohara Y."/>
            <person name="Levine M."/>
            <person name="Satoh N."/>
            <person name="Rokhsar D.S."/>
        </authorList>
    </citation>
    <scope>NUCLEOTIDE SEQUENCE [LARGE SCALE GENOMIC DNA]</scope>
</reference>
<keyword evidence="3" id="KW-1185">Reference proteome</keyword>
<evidence type="ECO:0000313" key="2">
    <source>
        <dbReference type="Ensembl" id="ENSCINP00000035565.1"/>
    </source>
</evidence>
<dbReference type="InParanoid" id="H2Y0Y1"/>
<protein>
    <submittedName>
        <fullName evidence="2">Uncharacterized protein</fullName>
    </submittedName>
</protein>
<name>H2Y0Y1_CIOIN</name>
<reference evidence="2" key="3">
    <citation type="submission" date="2025-08" db="UniProtKB">
        <authorList>
            <consortium name="Ensembl"/>
        </authorList>
    </citation>
    <scope>IDENTIFICATION</scope>
</reference>
<organism evidence="2 3">
    <name type="scientific">Ciona intestinalis</name>
    <name type="common">Transparent sea squirt</name>
    <name type="synonym">Ascidia intestinalis</name>
    <dbReference type="NCBI Taxonomy" id="7719"/>
    <lineage>
        <taxon>Eukaryota</taxon>
        <taxon>Metazoa</taxon>
        <taxon>Chordata</taxon>
        <taxon>Tunicata</taxon>
        <taxon>Ascidiacea</taxon>
        <taxon>Phlebobranchia</taxon>
        <taxon>Cionidae</taxon>
        <taxon>Ciona</taxon>
    </lineage>
</organism>
<evidence type="ECO:0000256" key="1">
    <source>
        <dbReference type="SAM" id="MobiDB-lite"/>
    </source>
</evidence>
<dbReference type="HOGENOM" id="CLU_1126686_0_0_1"/>
<reference evidence="2" key="2">
    <citation type="journal article" date="2008" name="Genome Biol.">
        <title>Improved genome assembly and evidence-based global gene model set for the chordate Ciona intestinalis: new insight into intron and operon populations.</title>
        <authorList>
            <person name="Satou Y."/>
            <person name="Mineta K."/>
            <person name="Ogasawara M."/>
            <person name="Sasakura Y."/>
            <person name="Shoguchi E."/>
            <person name="Ueno K."/>
            <person name="Yamada L."/>
            <person name="Matsumoto J."/>
            <person name="Wasserscheid J."/>
            <person name="Dewar K."/>
            <person name="Wiley G.B."/>
            <person name="Macmil S.L."/>
            <person name="Roe B.A."/>
            <person name="Zeller R.W."/>
            <person name="Hastings K.E."/>
            <person name="Lemaire P."/>
            <person name="Lindquist E."/>
            <person name="Endo T."/>
            <person name="Hotta K."/>
            <person name="Inaba K."/>
        </authorList>
    </citation>
    <scope>NUCLEOTIDE SEQUENCE [LARGE SCALE GENOMIC DNA]</scope>
    <source>
        <strain evidence="2">wild type</strain>
    </source>
</reference>
<sequence length="227" mass="26307">MSNKQKLIPLKSKVFAIQEEKANRRKLRILQVRQQERVIANRVRENVEKNKKQEILNIAEKLNQEFNLKKAEEILKSKEKYSNGLKEVGQAQNAAKDYVVEHALYQAKQSENKRVATHRFNSAIQHVHDVEVMNQQREQEVKERRIKVLSKEKLRAKQVSMLPSVSSSTQESEETVTTATLTSMRSCDTFCATMHEGDNDEGNAREAAEEEDQLIEEQERLKQCTLE</sequence>
<proteinExistence type="predicted"/>
<reference evidence="2" key="4">
    <citation type="submission" date="2025-09" db="UniProtKB">
        <authorList>
            <consortium name="Ensembl"/>
        </authorList>
    </citation>
    <scope>IDENTIFICATION</scope>
</reference>
<dbReference type="AlphaFoldDB" id="H2Y0Y1"/>
<accession>H2Y0Y1</accession>
<feature type="region of interest" description="Disordered" evidence="1">
    <location>
        <begin position="192"/>
        <end position="227"/>
    </location>
</feature>
<dbReference type="EMBL" id="EAAA01002501">
    <property type="status" value="NOT_ANNOTATED_CDS"/>
    <property type="molecule type" value="Genomic_DNA"/>
</dbReference>
<evidence type="ECO:0000313" key="3">
    <source>
        <dbReference type="Proteomes" id="UP000008144"/>
    </source>
</evidence>
<dbReference type="OMA" id="DTFCATM"/>
<dbReference type="GeneTree" id="ENSGT00940000153123"/>
<dbReference type="Proteomes" id="UP000008144">
    <property type="component" value="Chromosome 7"/>
</dbReference>